<keyword evidence="5 8" id="KW-0863">Zinc-finger</keyword>
<dbReference type="InterPro" id="IPR001841">
    <property type="entry name" value="Znf_RING"/>
</dbReference>
<keyword evidence="6" id="KW-0833">Ubl conjugation pathway</keyword>
<dbReference type="EMBL" id="OZ021741">
    <property type="protein sequence ID" value="CAK9325231.1"/>
    <property type="molecule type" value="Genomic_DNA"/>
</dbReference>
<dbReference type="EC" id="2.3.2.27" evidence="2"/>
<organism evidence="10 11">
    <name type="scientific">Citrullus colocynthis</name>
    <name type="common">colocynth</name>
    <dbReference type="NCBI Taxonomy" id="252529"/>
    <lineage>
        <taxon>Eukaryota</taxon>
        <taxon>Viridiplantae</taxon>
        <taxon>Streptophyta</taxon>
        <taxon>Embryophyta</taxon>
        <taxon>Tracheophyta</taxon>
        <taxon>Spermatophyta</taxon>
        <taxon>Magnoliopsida</taxon>
        <taxon>eudicotyledons</taxon>
        <taxon>Gunneridae</taxon>
        <taxon>Pentapetalae</taxon>
        <taxon>rosids</taxon>
        <taxon>fabids</taxon>
        <taxon>Cucurbitales</taxon>
        <taxon>Cucurbitaceae</taxon>
        <taxon>Benincaseae</taxon>
        <taxon>Citrullus</taxon>
    </lineage>
</organism>
<gene>
    <name evidence="10" type="ORF">CITCOLO1_LOCUS17486</name>
</gene>
<dbReference type="Proteomes" id="UP001642487">
    <property type="component" value="Chromosome 7"/>
</dbReference>
<evidence type="ECO:0000256" key="3">
    <source>
        <dbReference type="ARBA" id="ARBA00022679"/>
    </source>
</evidence>
<keyword evidence="3" id="KW-0808">Transferase</keyword>
<evidence type="ECO:0000256" key="1">
    <source>
        <dbReference type="ARBA" id="ARBA00000900"/>
    </source>
</evidence>
<reference evidence="10 11" key="1">
    <citation type="submission" date="2024-03" db="EMBL/GenBank/DDBJ databases">
        <authorList>
            <person name="Gkanogiannis A."/>
            <person name="Becerra Lopez-Lavalle L."/>
        </authorList>
    </citation>
    <scope>NUCLEOTIDE SEQUENCE [LARGE SCALE GENOMIC DNA]</scope>
</reference>
<keyword evidence="7" id="KW-0862">Zinc</keyword>
<evidence type="ECO:0000313" key="10">
    <source>
        <dbReference type="EMBL" id="CAK9325231.1"/>
    </source>
</evidence>
<dbReference type="PANTHER" id="PTHR22937">
    <property type="entry name" value="E3 UBIQUITIN-PROTEIN LIGASE RNF165"/>
    <property type="match status" value="1"/>
</dbReference>
<accession>A0ABP0YY01</accession>
<dbReference type="InterPro" id="IPR045191">
    <property type="entry name" value="MBR1/2-like"/>
</dbReference>
<sequence length="515" mass="57304">MGIVDCFVEKSEICSCLSVTVMLARYNCTFMDIRERTCVPSHTTSMMDLELDQPSLFPELSLSGQGAFSQWSSHSMVTASRNSMINPDVQHLPEHANGAILYGVSQHNGPRIQRAQDIQVTTAANPCSYLISPYGNQLFPSPRNGLIGNPADTYARNSHFIEGGFPYKRRFSEGFPGSFQGPNSVGSFESLHAPHACSHLNRGDLMVQHLQPARNALWLDQPVNFNFEDRSAWTWNQAPAGFPIHGDSGIRGFSESFNSGLHRYSEMSGMSSPNFQHPPPTIIQHSSHRIPLPQMHLQGQRGQNISLHPQAAATAPMVPLSSAYGIMHQQCPELEPMHTRDLPFSDRMPYNPNQGCVDPETMFRRRSTSQMRVPEEDAVSASGAWAWASDSNDIGDFADAYRDMRLDIENMSYEELLALEERIGYVETGLSEETITSQLKTRISMPSARDANLEEAGVTSRNEETNSCTICLDVIGDGTKIGILDCKHYYHADCLKQWLLIKNVCPVCKSEALTR</sequence>
<evidence type="ECO:0000256" key="5">
    <source>
        <dbReference type="ARBA" id="ARBA00022771"/>
    </source>
</evidence>
<dbReference type="Pfam" id="PF13639">
    <property type="entry name" value="zf-RING_2"/>
    <property type="match status" value="1"/>
</dbReference>
<evidence type="ECO:0000256" key="7">
    <source>
        <dbReference type="ARBA" id="ARBA00022833"/>
    </source>
</evidence>
<evidence type="ECO:0000313" key="11">
    <source>
        <dbReference type="Proteomes" id="UP001642487"/>
    </source>
</evidence>
<evidence type="ECO:0000256" key="4">
    <source>
        <dbReference type="ARBA" id="ARBA00022723"/>
    </source>
</evidence>
<keyword evidence="11" id="KW-1185">Reference proteome</keyword>
<keyword evidence="4" id="KW-0479">Metal-binding</keyword>
<dbReference type="PANTHER" id="PTHR22937:SF222">
    <property type="entry name" value="RING-TYPE E3 UBIQUITIN TRANSFERASE"/>
    <property type="match status" value="1"/>
</dbReference>
<feature type="domain" description="RING-type" evidence="9">
    <location>
        <begin position="468"/>
        <end position="509"/>
    </location>
</feature>
<proteinExistence type="predicted"/>
<evidence type="ECO:0000256" key="6">
    <source>
        <dbReference type="ARBA" id="ARBA00022786"/>
    </source>
</evidence>
<dbReference type="Gene3D" id="3.30.40.10">
    <property type="entry name" value="Zinc/RING finger domain, C3HC4 (zinc finger)"/>
    <property type="match status" value="1"/>
</dbReference>
<evidence type="ECO:0000256" key="2">
    <source>
        <dbReference type="ARBA" id="ARBA00012483"/>
    </source>
</evidence>
<dbReference type="SUPFAM" id="SSF57850">
    <property type="entry name" value="RING/U-box"/>
    <property type="match status" value="1"/>
</dbReference>
<evidence type="ECO:0000259" key="9">
    <source>
        <dbReference type="PROSITE" id="PS50089"/>
    </source>
</evidence>
<comment type="catalytic activity">
    <reaction evidence="1">
        <text>S-ubiquitinyl-[E2 ubiquitin-conjugating enzyme]-L-cysteine + [acceptor protein]-L-lysine = [E2 ubiquitin-conjugating enzyme]-L-cysteine + N(6)-ubiquitinyl-[acceptor protein]-L-lysine.</text>
        <dbReference type="EC" id="2.3.2.27"/>
    </reaction>
</comment>
<dbReference type="SMART" id="SM00184">
    <property type="entry name" value="RING"/>
    <property type="match status" value="1"/>
</dbReference>
<protein>
    <recommendedName>
        <fullName evidence="2">RING-type E3 ubiquitin transferase</fullName>
        <ecNumber evidence="2">2.3.2.27</ecNumber>
    </recommendedName>
</protein>
<evidence type="ECO:0000256" key="8">
    <source>
        <dbReference type="PROSITE-ProRule" id="PRU00175"/>
    </source>
</evidence>
<dbReference type="InterPro" id="IPR013083">
    <property type="entry name" value="Znf_RING/FYVE/PHD"/>
</dbReference>
<name>A0ABP0YY01_9ROSI</name>
<dbReference type="CDD" id="cd16469">
    <property type="entry name" value="RING-H2_RNF24-like"/>
    <property type="match status" value="1"/>
</dbReference>
<dbReference type="PROSITE" id="PS50089">
    <property type="entry name" value="ZF_RING_2"/>
    <property type="match status" value="1"/>
</dbReference>